<accession>A0ABS5EF14</accession>
<evidence type="ECO:0000256" key="1">
    <source>
        <dbReference type="ARBA" id="ARBA00004196"/>
    </source>
</evidence>
<evidence type="ECO:0000256" key="2">
    <source>
        <dbReference type="ARBA" id="ARBA00023054"/>
    </source>
</evidence>
<name>A0ABS5EF14_9PROT</name>
<feature type="transmembrane region" description="Helical" evidence="3">
    <location>
        <begin position="312"/>
        <end position="332"/>
    </location>
</feature>
<comment type="caution">
    <text evidence="4">The sequence shown here is derived from an EMBL/GenBank/DDBJ whole genome shotgun (WGS) entry which is preliminary data.</text>
</comment>
<dbReference type="RefSeq" id="WP_211867707.1">
    <property type="nucleotide sequence ID" value="NZ_JAAEDI010000007.1"/>
</dbReference>
<dbReference type="EMBL" id="JAAEDI010000007">
    <property type="protein sequence ID" value="MBR0649613.1"/>
    <property type="molecule type" value="Genomic_DNA"/>
</dbReference>
<dbReference type="PANTHER" id="PTHR32347">
    <property type="entry name" value="EFFLUX SYSTEM COMPONENT YKNX-RELATED"/>
    <property type="match status" value="1"/>
</dbReference>
<keyword evidence="3" id="KW-0812">Transmembrane</keyword>
<reference evidence="5" key="1">
    <citation type="journal article" date="2021" name="Syst. Appl. Microbiol.">
        <title>Roseomonas hellenica sp. nov., isolated from roots of wild-growing Alkanna tinctoria.</title>
        <authorList>
            <person name="Rat A."/>
            <person name="Naranjo H.D."/>
            <person name="Lebbe L."/>
            <person name="Cnockaert M."/>
            <person name="Krigas N."/>
            <person name="Grigoriadou K."/>
            <person name="Maloupa E."/>
            <person name="Willems A."/>
        </authorList>
    </citation>
    <scope>NUCLEOTIDE SEQUENCE [LARGE SCALE GENOMIC DNA]</scope>
    <source>
        <strain evidence="5">LMG 31159</strain>
    </source>
</reference>
<dbReference type="InterPro" id="IPR050465">
    <property type="entry name" value="UPF0194_transport"/>
</dbReference>
<keyword evidence="3" id="KW-1133">Transmembrane helix</keyword>
<evidence type="ECO:0000256" key="3">
    <source>
        <dbReference type="SAM" id="Phobius"/>
    </source>
</evidence>
<keyword evidence="3" id="KW-0472">Membrane</keyword>
<keyword evidence="5" id="KW-1185">Reference proteome</keyword>
<sequence>MNAPAQRPTDPLIERLAQLRLLRRDPGWEQALLELGREMTMAEAGAVLAPTSGVWEALAPANGGAAPASWAALAQDAASGRGIAAAPSGVHGRWVFAVATGPADPPGAARRHSVLVLEVVSALPMDLALTRERLAFLGAVAEAGAVEAAFQARAPQALAAAVAEALLTAPDRAAGLHDAAALLQSAGIPGAERVAIVFPRARLLGLSDQPQMEPAAPLPRQLLSLAQEAADRGVPHLAEEPTSPAERAVAEQAGRHALLTVPSPSGSAVIVVAFAPGTAVHDDLSVRLRPVATLLGAVAAVPESRRGLSRRWAFVAGLAAVIAVLAVLPRAAVVEAPVVLRPDHAQAVTAPFDGILEASAVQPGDTVRQGGTSLARLGTRDVELELAAARARAANDLRDAAVARAGGQPAQEQIALLAARRSEAQVALLEHRLRLADIRAPADGLIIAGDLRRSLGQALSRGQVLFEIALPGPLRAEVLVLDEDSAALREGQPVRFAMAAEPGRVRGAVVERIRPMAEVVDGRNVFRVVARITESDVTEFRPGMEGWARIETGQTTWLAALLRDPVRWVKRRLWVH</sequence>
<protein>
    <submittedName>
        <fullName evidence="4">HlyD family efflux transporter periplasmic adaptor subunit</fullName>
    </submittedName>
</protein>
<dbReference type="PANTHER" id="PTHR32347:SF23">
    <property type="entry name" value="BLL5650 PROTEIN"/>
    <property type="match status" value="1"/>
</dbReference>
<evidence type="ECO:0000313" key="5">
    <source>
        <dbReference type="Proteomes" id="UP000698752"/>
    </source>
</evidence>
<dbReference type="Gene3D" id="2.40.30.170">
    <property type="match status" value="1"/>
</dbReference>
<evidence type="ECO:0000313" key="4">
    <source>
        <dbReference type="EMBL" id="MBR0649613.1"/>
    </source>
</evidence>
<keyword evidence="2" id="KW-0175">Coiled coil</keyword>
<comment type="subcellular location">
    <subcellularLocation>
        <location evidence="1">Cell envelope</location>
    </subcellularLocation>
</comment>
<gene>
    <name evidence="4" type="ORF">GXW78_08070</name>
</gene>
<organism evidence="4 5">
    <name type="scientific">Neoroseomonas terrae</name>
    <dbReference type="NCBI Taxonomy" id="424799"/>
    <lineage>
        <taxon>Bacteria</taxon>
        <taxon>Pseudomonadati</taxon>
        <taxon>Pseudomonadota</taxon>
        <taxon>Alphaproteobacteria</taxon>
        <taxon>Acetobacterales</taxon>
        <taxon>Acetobacteraceae</taxon>
        <taxon>Neoroseomonas</taxon>
    </lineage>
</organism>
<proteinExistence type="predicted"/>
<dbReference type="SUPFAM" id="SSF111369">
    <property type="entry name" value="HlyD-like secretion proteins"/>
    <property type="match status" value="1"/>
</dbReference>
<dbReference type="Proteomes" id="UP000698752">
    <property type="component" value="Unassembled WGS sequence"/>
</dbReference>